<gene>
    <name evidence="5" type="primary">malL</name>
    <name evidence="5" type="ORF">VIN01S_28040</name>
</gene>
<dbReference type="CDD" id="cd11333">
    <property type="entry name" value="AmyAc_SI_OligoGlu_DGase"/>
    <property type="match status" value="1"/>
</dbReference>
<dbReference type="Proteomes" id="UP000318717">
    <property type="component" value="Unassembled WGS sequence"/>
</dbReference>
<dbReference type="EMBL" id="BJLF01000014">
    <property type="protein sequence ID" value="GEA52000.1"/>
    <property type="molecule type" value="Genomic_DNA"/>
</dbReference>
<comment type="similarity">
    <text evidence="1">Belongs to the glycosyl hydrolase 13 family.</text>
</comment>
<evidence type="ECO:0000256" key="1">
    <source>
        <dbReference type="ARBA" id="ARBA00008061"/>
    </source>
</evidence>
<dbReference type="Gene3D" id="3.90.400.10">
    <property type="entry name" value="Oligo-1,6-glucosidase, Domain 2"/>
    <property type="match status" value="1"/>
</dbReference>
<comment type="caution">
    <text evidence="5">The sequence shown here is derived from an EMBL/GenBank/DDBJ whole genome shotgun (WGS) entry which is preliminary data.</text>
</comment>
<dbReference type="PANTHER" id="PTHR10357">
    <property type="entry name" value="ALPHA-AMYLASE FAMILY MEMBER"/>
    <property type="match status" value="1"/>
</dbReference>
<dbReference type="RefSeq" id="WP_141346460.1">
    <property type="nucleotide sequence ID" value="NZ_BJLF01000014.1"/>
</dbReference>
<dbReference type="InterPro" id="IPR017853">
    <property type="entry name" value="GH"/>
</dbReference>
<keyword evidence="2" id="KW-0378">Hydrolase</keyword>
<name>A0A4Y3HZ55_9VIBR</name>
<evidence type="ECO:0000259" key="4">
    <source>
        <dbReference type="SMART" id="SM00642"/>
    </source>
</evidence>
<dbReference type="PANTHER" id="PTHR10357:SF179">
    <property type="entry name" value="NEUTRAL AND BASIC AMINO ACID TRANSPORT PROTEIN RBAT"/>
    <property type="match status" value="1"/>
</dbReference>
<dbReference type="FunFam" id="3.20.20.80:FF:000064">
    <property type="entry name" value="Oligo-1,6-glucosidase"/>
    <property type="match status" value="2"/>
</dbReference>
<dbReference type="FunFam" id="3.90.400.10:FF:000002">
    <property type="entry name" value="Sucrose isomerase"/>
    <property type="match status" value="1"/>
</dbReference>
<dbReference type="Pfam" id="PF00128">
    <property type="entry name" value="Alpha-amylase"/>
    <property type="match status" value="1"/>
</dbReference>
<dbReference type="InterPro" id="IPR045857">
    <property type="entry name" value="O16G_dom_2"/>
</dbReference>
<proteinExistence type="inferred from homology"/>
<keyword evidence="3" id="KW-0326">Glycosidase</keyword>
<keyword evidence="6" id="KW-1185">Reference proteome</keyword>
<dbReference type="AlphaFoldDB" id="A0A4Y3HZ55"/>
<dbReference type="SMART" id="SM00642">
    <property type="entry name" value="Aamy"/>
    <property type="match status" value="1"/>
</dbReference>
<dbReference type="Gene3D" id="3.20.20.80">
    <property type="entry name" value="Glycosidases"/>
    <property type="match status" value="1"/>
</dbReference>
<dbReference type="GO" id="GO:0009313">
    <property type="term" value="P:oligosaccharide catabolic process"/>
    <property type="evidence" value="ECO:0007669"/>
    <property type="project" value="TreeGrafter"/>
</dbReference>
<dbReference type="GO" id="GO:0004556">
    <property type="term" value="F:alpha-amylase activity"/>
    <property type="evidence" value="ECO:0007669"/>
    <property type="project" value="TreeGrafter"/>
</dbReference>
<feature type="domain" description="Glycosyl hydrolase family 13 catalytic" evidence="4">
    <location>
        <begin position="12"/>
        <end position="399"/>
    </location>
</feature>
<dbReference type="InterPro" id="IPR006047">
    <property type="entry name" value="GH13_cat_dom"/>
</dbReference>
<protein>
    <submittedName>
        <fullName evidence="5">Alpha-amylase</fullName>
    </submittedName>
</protein>
<organism evidence="5 6">
    <name type="scientific">Vibrio inusitatus NBRC 102082</name>
    <dbReference type="NCBI Taxonomy" id="1219070"/>
    <lineage>
        <taxon>Bacteria</taxon>
        <taxon>Pseudomonadati</taxon>
        <taxon>Pseudomonadota</taxon>
        <taxon>Gammaproteobacteria</taxon>
        <taxon>Vibrionales</taxon>
        <taxon>Vibrionaceae</taxon>
        <taxon>Vibrio</taxon>
    </lineage>
</organism>
<evidence type="ECO:0000256" key="3">
    <source>
        <dbReference type="ARBA" id="ARBA00023295"/>
    </source>
</evidence>
<evidence type="ECO:0000256" key="2">
    <source>
        <dbReference type="ARBA" id="ARBA00022801"/>
    </source>
</evidence>
<evidence type="ECO:0000313" key="5">
    <source>
        <dbReference type="EMBL" id="GEA52000.1"/>
    </source>
</evidence>
<evidence type="ECO:0000313" key="6">
    <source>
        <dbReference type="Proteomes" id="UP000318717"/>
    </source>
</evidence>
<accession>A0A4Y3HZ55</accession>
<sequence>MNTWVKDAIVYQIYPRSFKDSNNDGIGDINGVRSKLDYLEQLGINTLWLSPVYDSPCDDNGYDIRDYQTILAEFGTMQDFDLLLEECHQRGMKLVMDLVINHCSDEHEWFEQSKLSKTGPYADYFYWADKPNDLKSVFGGSAWDYCESRQQFYLHTFSKKQPDLNWECSDLVSEIERMVDWWLDKGVDGFRVDAISFLDKSGIEDAPNGTFATEACVNRPKGHTHLRKLMSKVHTRDVLSVGEINARGTSELLDYVLPSRNEFQMAIVFTPPEIEVFHENLNQYYKDQIKVRIEVQRQGAWNANFLSNHDKPRQVSLYGDDGEFWLQAAKALAVLNLTQHGTPYLYQGEEIGMTNCYFDEISDYDDIDTIAKFQEQLENGLSSEQALALVSKASRDNSRTPMQWDSSTFAGFSKVTPWLKVNENKSTINVKSQEQDAESILQFYKQLIEFRLGSETLKTGDTSLHETADPIIAYQRQGDSCTYLVIVNLSSEVVLAPSLPESQTARLMFGEALSEYLPPYYFAIYKY</sequence>
<dbReference type="SUPFAM" id="SSF51445">
    <property type="entry name" value="(Trans)glycosidases"/>
    <property type="match status" value="1"/>
</dbReference>
<reference evidence="5 6" key="1">
    <citation type="submission" date="2019-06" db="EMBL/GenBank/DDBJ databases">
        <title>Whole genome shotgun sequence of Vibrio inusitatus NBRC 102082.</title>
        <authorList>
            <person name="Hosoyama A."/>
            <person name="Uohara A."/>
            <person name="Ohji S."/>
            <person name="Ichikawa N."/>
        </authorList>
    </citation>
    <scope>NUCLEOTIDE SEQUENCE [LARGE SCALE GENOMIC DNA]</scope>
    <source>
        <strain evidence="5 6">NBRC 102082</strain>
    </source>
</reference>
<dbReference type="OrthoDB" id="9805159at2"/>